<sequence>MHCTYEAVKADMLCGAFLPRGCTVHTYMPTNHAAWCSLQALHACLINRLTFLARYI</sequence>
<reference evidence="1" key="2">
    <citation type="submission" date="2013-04" db="UniProtKB">
        <authorList>
            <consortium name="EnsemblPlants"/>
        </authorList>
    </citation>
    <scope>IDENTIFICATION</scope>
</reference>
<dbReference type="Gramene" id="OB01G35530.1">
    <property type="protein sequence ID" value="OB01G35530.1"/>
    <property type="gene ID" value="OB01G35530"/>
</dbReference>
<reference evidence="1" key="1">
    <citation type="journal article" date="2013" name="Nat. Commun.">
        <title>Whole-genome sequencing of Oryza brachyantha reveals mechanisms underlying Oryza genome evolution.</title>
        <authorList>
            <person name="Chen J."/>
            <person name="Huang Q."/>
            <person name="Gao D."/>
            <person name="Wang J."/>
            <person name="Lang Y."/>
            <person name="Liu T."/>
            <person name="Li B."/>
            <person name="Bai Z."/>
            <person name="Luis Goicoechea J."/>
            <person name="Liang C."/>
            <person name="Chen C."/>
            <person name="Zhang W."/>
            <person name="Sun S."/>
            <person name="Liao Y."/>
            <person name="Zhang X."/>
            <person name="Yang L."/>
            <person name="Song C."/>
            <person name="Wang M."/>
            <person name="Shi J."/>
            <person name="Liu G."/>
            <person name="Liu J."/>
            <person name="Zhou H."/>
            <person name="Zhou W."/>
            <person name="Yu Q."/>
            <person name="An N."/>
            <person name="Chen Y."/>
            <person name="Cai Q."/>
            <person name="Wang B."/>
            <person name="Liu B."/>
            <person name="Min J."/>
            <person name="Huang Y."/>
            <person name="Wu H."/>
            <person name="Li Z."/>
            <person name="Zhang Y."/>
            <person name="Yin Y."/>
            <person name="Song W."/>
            <person name="Jiang J."/>
            <person name="Jackson S.A."/>
            <person name="Wing R.A."/>
            <person name="Wang J."/>
            <person name="Chen M."/>
        </authorList>
    </citation>
    <scope>NUCLEOTIDE SEQUENCE [LARGE SCALE GENOMIC DNA]</scope>
    <source>
        <strain evidence="1">cv. IRGC 101232</strain>
    </source>
</reference>
<evidence type="ECO:0000313" key="2">
    <source>
        <dbReference type="Proteomes" id="UP000006038"/>
    </source>
</evidence>
<accession>J3L2U7</accession>
<dbReference type="HOGENOM" id="CLU_3017449_0_0_1"/>
<keyword evidence="2" id="KW-1185">Reference proteome</keyword>
<protein>
    <submittedName>
        <fullName evidence="1">Uncharacterized protein</fullName>
    </submittedName>
</protein>
<name>J3L2U7_ORYBR</name>
<dbReference type="Proteomes" id="UP000006038">
    <property type="component" value="Chromosome 1"/>
</dbReference>
<evidence type="ECO:0000313" key="1">
    <source>
        <dbReference type="EnsemblPlants" id="OB01G35530.1"/>
    </source>
</evidence>
<organism evidence="1">
    <name type="scientific">Oryza brachyantha</name>
    <name type="common">malo sina</name>
    <dbReference type="NCBI Taxonomy" id="4533"/>
    <lineage>
        <taxon>Eukaryota</taxon>
        <taxon>Viridiplantae</taxon>
        <taxon>Streptophyta</taxon>
        <taxon>Embryophyta</taxon>
        <taxon>Tracheophyta</taxon>
        <taxon>Spermatophyta</taxon>
        <taxon>Magnoliopsida</taxon>
        <taxon>Liliopsida</taxon>
        <taxon>Poales</taxon>
        <taxon>Poaceae</taxon>
        <taxon>BOP clade</taxon>
        <taxon>Oryzoideae</taxon>
        <taxon>Oryzeae</taxon>
        <taxon>Oryzinae</taxon>
        <taxon>Oryza</taxon>
    </lineage>
</organism>
<dbReference type="AlphaFoldDB" id="J3L2U7"/>
<proteinExistence type="predicted"/>
<dbReference type="EnsemblPlants" id="OB01G35530.1">
    <property type="protein sequence ID" value="OB01G35530.1"/>
    <property type="gene ID" value="OB01G35530"/>
</dbReference>